<name>A0A6C0LBS1_9ZZZZ</name>
<proteinExistence type="predicted"/>
<dbReference type="AlphaFoldDB" id="A0A6C0LBS1"/>
<accession>A0A6C0LBS1</accession>
<organism evidence="1">
    <name type="scientific">viral metagenome</name>
    <dbReference type="NCBI Taxonomy" id="1070528"/>
    <lineage>
        <taxon>unclassified sequences</taxon>
        <taxon>metagenomes</taxon>
        <taxon>organismal metagenomes</taxon>
    </lineage>
</organism>
<evidence type="ECO:0000313" key="1">
    <source>
        <dbReference type="EMBL" id="QHU27877.1"/>
    </source>
</evidence>
<sequence length="217" mass="25084">MNQYIDTRLNYDSCSYKEKLRRTVGPGLYQLDSPANDCIECYQDVPADPSLRYQSYGHNTCSMKKAVDDSSELLGLNYKNTKCNDQEYMPGKYVKTGCEITGKTEPRECMVPREDTRLSNPPCTLKETGINRWEWICYDPQDKAIEDFDRIPVNYRMVAKDNHVPCIEKPMDQSVFFPNSQQNNDNLDSWKNNNKMNKLYSPGYPEGSMYPGVSCNR</sequence>
<reference evidence="1" key="1">
    <citation type="journal article" date="2020" name="Nature">
        <title>Giant virus diversity and host interactions through global metagenomics.</title>
        <authorList>
            <person name="Schulz F."/>
            <person name="Roux S."/>
            <person name="Paez-Espino D."/>
            <person name="Jungbluth S."/>
            <person name="Walsh D.A."/>
            <person name="Denef V.J."/>
            <person name="McMahon K.D."/>
            <person name="Konstantinidis K.T."/>
            <person name="Eloe-Fadrosh E.A."/>
            <person name="Kyrpides N.C."/>
            <person name="Woyke T."/>
        </authorList>
    </citation>
    <scope>NUCLEOTIDE SEQUENCE</scope>
    <source>
        <strain evidence="1">GVMAG-M-3300027769-26</strain>
    </source>
</reference>
<protein>
    <submittedName>
        <fullName evidence="1">Uncharacterized protein</fullName>
    </submittedName>
</protein>
<dbReference type="EMBL" id="MN740464">
    <property type="protein sequence ID" value="QHU27877.1"/>
    <property type="molecule type" value="Genomic_DNA"/>
</dbReference>